<organism evidence="4 5">
    <name type="scientific">Plasmodium yoelii</name>
    <dbReference type="NCBI Taxonomy" id="5861"/>
    <lineage>
        <taxon>Eukaryota</taxon>
        <taxon>Sar</taxon>
        <taxon>Alveolata</taxon>
        <taxon>Apicomplexa</taxon>
        <taxon>Aconoidasida</taxon>
        <taxon>Haemosporida</taxon>
        <taxon>Plasmodiidae</taxon>
        <taxon>Plasmodium</taxon>
        <taxon>Plasmodium (Vinckeia)</taxon>
    </lineage>
</organism>
<dbReference type="OrthoDB" id="372389at2759"/>
<dbReference type="VEuPathDB" id="PlasmoDB:PY03764"/>
<feature type="compositionally biased region" description="Basic and acidic residues" evidence="1">
    <location>
        <begin position="466"/>
        <end position="482"/>
    </location>
</feature>
<evidence type="ECO:0000256" key="2">
    <source>
        <dbReference type="SAM" id="Phobius"/>
    </source>
</evidence>
<dbReference type="InterPro" id="IPR022089">
    <property type="entry name" value="Plasmodium-antigen_C"/>
</dbReference>
<proteinExistence type="predicted"/>
<keyword evidence="2" id="KW-0472">Membrane</keyword>
<feature type="domain" description="Tryptophan/threonine-rich plasmodium antigen C-terminal" evidence="3">
    <location>
        <begin position="236"/>
        <end position="451"/>
    </location>
</feature>
<feature type="region of interest" description="Disordered" evidence="1">
    <location>
        <begin position="461"/>
        <end position="497"/>
    </location>
</feature>
<name>A0A4V0KQA4_PLAYE</name>
<protein>
    <submittedName>
        <fullName evidence="4">Tryptophan-rich protein</fullName>
    </submittedName>
</protein>
<dbReference type="KEGG" id="pyo:PY17X_1147800"/>
<dbReference type="GeneID" id="3789291"/>
<evidence type="ECO:0000313" key="5">
    <source>
        <dbReference type="Proteomes" id="UP000072874"/>
    </source>
</evidence>
<evidence type="ECO:0000259" key="3">
    <source>
        <dbReference type="Pfam" id="PF12319"/>
    </source>
</evidence>
<dbReference type="AlphaFoldDB" id="A0A4V0KQA4"/>
<evidence type="ECO:0000256" key="1">
    <source>
        <dbReference type="SAM" id="MobiDB-lite"/>
    </source>
</evidence>
<dbReference type="RefSeq" id="XP_723966.3">
    <property type="nucleotide sequence ID" value="XM_718873.3"/>
</dbReference>
<dbReference type="VEuPathDB" id="PlasmoDB:Py17XNL_001105861"/>
<sequence>METINTDEDINTLSVDTIDDEHDDSQILFSDEDKTSDLDIQNVPNVANSTNELLDSETVDETLSEALDEPLINSDGVITNEIPVGNAEILRQIIILYSKINMIRFNSMISKFSDSIKPIIHYPLAHNAITYSKVITDKLENSRIFLLKYKEELENLQVVQRLREYTMNMHIGDNPLQLLMITFAALIISFLLPRIFKRINNNIKLPIPCTNEEHKNKSEKDVDNIEESEECKEELWESWKSDLDYNFEEFNSKLEDDAKKMIEVKGKEWNQWKENYENKWMHYNENLERAYKKNILTESSDFDDEQWAEWVKNEVEKSMDLEFKNWLLKNKYNMDKWARREWDNWKKNIFDEWLSSDWKVREDKYWKKWKYINKRLIKLYKSKFKNMKKWENRLNKESLEWKEWVEVKNYFFTNKKSNEWEKFENDTIQNYEEWRNEFIDKLIKEKKWNLWKDEKENYKPPKRKLKEKEKTEKEKTEKEQKSDLNNSSSKNPNSPNTENNAFNFVYKFFKQWNTPFSNFKPEYGSRNNLNTANRYYMESNRNDNNLNTANRYYMESNRNDNNLNTANRYYMESNRNDNNLNTANRYYMESNRNDDNLNTANRYYMESNRNDDNLNTANRYYMEFNRNDNNLNTANRYYMESNINENNLNTTNRYSMEPNRNENNLNTHNNDYNLLNKACNFWKSINGSTASLNDNCNHRDFRNTNLNTSNRRNWKWNNRNGPPKSTYEFRKRPNTQNSDYNPMVGILKYMDTQNNHYNLSNVNWNH</sequence>
<reference evidence="4 5" key="1">
    <citation type="journal article" date="2014" name="BMC Biol.">
        <title>A comprehensive evaluation of rodent malaria parasite genomes and gene expression.</title>
        <authorList>
            <person name="Otto T.D."/>
            <person name="Bohme U."/>
            <person name="Jackson A.P."/>
            <person name="Hunt M."/>
            <person name="Franke-Fayard B."/>
            <person name="Hoeijmakers W.A."/>
            <person name="Religa A.A."/>
            <person name="Robertson L."/>
            <person name="Sanders M."/>
            <person name="Ogun S.A."/>
            <person name="Cunningham D."/>
            <person name="Erhart A."/>
            <person name="Billker O."/>
            <person name="Khan S.M."/>
            <person name="Stunnenberg H.G."/>
            <person name="Langhorne J."/>
            <person name="Holder A.A."/>
            <person name="Waters A.P."/>
            <person name="Newbold C.I."/>
            <person name="Pain A."/>
            <person name="Berriman M."/>
            <person name="Janse C.J."/>
        </authorList>
    </citation>
    <scope>NUCLEOTIDE SEQUENCE [LARGE SCALE GENOMIC DNA]</scope>
    <source>
        <strain evidence="4 5">17X</strain>
    </source>
</reference>
<dbReference type="VEuPathDB" id="PlasmoDB:PY17X_1147800"/>
<dbReference type="EMBL" id="LM993665">
    <property type="protein sequence ID" value="VTZ79745.1"/>
    <property type="molecule type" value="Genomic_DNA"/>
</dbReference>
<dbReference type="Proteomes" id="UP000072874">
    <property type="component" value="Chromosome 11"/>
</dbReference>
<keyword evidence="2" id="KW-0812">Transmembrane</keyword>
<dbReference type="Pfam" id="PF12319">
    <property type="entry name" value="TryThrA_C"/>
    <property type="match status" value="1"/>
</dbReference>
<feature type="transmembrane region" description="Helical" evidence="2">
    <location>
        <begin position="176"/>
        <end position="196"/>
    </location>
</feature>
<evidence type="ECO:0000313" key="4">
    <source>
        <dbReference type="EMBL" id="VTZ79745.1"/>
    </source>
</evidence>
<dbReference type="VEuPathDB" id="PlasmoDB:PYYM_1148800"/>
<gene>
    <name evidence="4" type="ORF">PY17X_1147800</name>
</gene>
<feature type="compositionally biased region" description="Low complexity" evidence="1">
    <location>
        <begin position="483"/>
        <end position="497"/>
    </location>
</feature>
<accession>A0A4V0KQA4</accession>
<keyword evidence="2" id="KW-1133">Transmembrane helix</keyword>